<dbReference type="SUPFAM" id="SSF160544">
    <property type="entry name" value="EscU C-terminal domain-like"/>
    <property type="match status" value="1"/>
</dbReference>
<protein>
    <submittedName>
        <fullName evidence="2">EscU/YscU/HrcU family type III secretion system export apparatus switch protein</fullName>
    </submittedName>
</protein>
<dbReference type="Proteomes" id="UP000731465">
    <property type="component" value="Unassembled WGS sequence"/>
</dbReference>
<gene>
    <name evidence="2" type="ORF">J5V48_03020</name>
</gene>
<dbReference type="InterPro" id="IPR029025">
    <property type="entry name" value="T3SS_substrate_exporter_C"/>
</dbReference>
<reference evidence="2 3" key="1">
    <citation type="submission" date="2021-03" db="EMBL/GenBank/DDBJ databases">
        <title>Succinivibrio sp. nov. isolated from feces of cow.</title>
        <authorList>
            <person name="Choi J.-Y."/>
        </authorList>
    </citation>
    <scope>NUCLEOTIDE SEQUENCE [LARGE SCALE GENOMIC DNA]</scope>
    <source>
        <strain evidence="2 3">AGMB01872</strain>
    </source>
</reference>
<comment type="caution">
    <text evidence="2">The sequence shown here is derived from an EMBL/GenBank/DDBJ whole genome shotgun (WGS) entry which is preliminary data.</text>
</comment>
<dbReference type="InterPro" id="IPR006135">
    <property type="entry name" value="T3SS_substrate_exporter"/>
</dbReference>
<dbReference type="Pfam" id="PF01312">
    <property type="entry name" value="Bac_export_2"/>
    <property type="match status" value="1"/>
</dbReference>
<organism evidence="2 3">
    <name type="scientific">Succinivibrio faecicola</name>
    <dbReference type="NCBI Taxonomy" id="2820300"/>
    <lineage>
        <taxon>Bacteria</taxon>
        <taxon>Pseudomonadati</taxon>
        <taxon>Pseudomonadota</taxon>
        <taxon>Gammaproteobacteria</taxon>
        <taxon>Aeromonadales</taxon>
        <taxon>Succinivibrionaceae</taxon>
        <taxon>Succinivibrio</taxon>
    </lineage>
</organism>
<comment type="similarity">
    <text evidence="1">Belongs to the type III secretion exporter family.</text>
</comment>
<dbReference type="EMBL" id="JAGFNY010000006">
    <property type="protein sequence ID" value="MBW7569860.1"/>
    <property type="molecule type" value="Genomic_DNA"/>
</dbReference>
<proteinExistence type="inferred from homology"/>
<keyword evidence="3" id="KW-1185">Reference proteome</keyword>
<accession>A0ABS7DEX8</accession>
<name>A0ABS7DEX8_9GAMM</name>
<sequence>MSFKKTYESATAAVAISYGKDRPSPFVSSLGYESKAQAIIEMAKELGIYVHKDPALLNQLKNLKEGEDVPKELFEIIAVILSFSYILQGKTPDTYKRPDGSTAVNTNA</sequence>
<evidence type="ECO:0000313" key="2">
    <source>
        <dbReference type="EMBL" id="MBW7569860.1"/>
    </source>
</evidence>
<evidence type="ECO:0000256" key="1">
    <source>
        <dbReference type="ARBA" id="ARBA00010690"/>
    </source>
</evidence>
<evidence type="ECO:0000313" key="3">
    <source>
        <dbReference type="Proteomes" id="UP000731465"/>
    </source>
</evidence>
<dbReference type="Gene3D" id="3.40.1690.10">
    <property type="entry name" value="secretion proteins EscU"/>
    <property type="match status" value="1"/>
</dbReference>